<sequence length="757" mass="87329">MPRPAPWVGPLFALTLLLCSSECLLSAVENDQEIPSNFTSQEGRITLSGMVGVYETYIKELRIKDYVLETCIARLLQRALSSSLENHVRYAHSRQSAQKFTDDLYCLYSSQPRISYGSSTAIIIPTRAERIRSPRVCKADLKTLSLLILPDNNNMVVVKSRQFLLQPSRNVPEDQFQAQLRNALSRHPSHRFPTFGSRQERFRERHRTEQNTKLTYTQDRSTPWGALRLRRKEEAVKGMFDKPNTTGFLHISHYLLTVYDSERFKKLIEWPVLCKKTEAKYRNNVKDYLIVISAENPDIGFPNIHMSHLIHAGGSKFTIIMWKLSQVVVRRYIMRETWKMNISKSLNQFHMHNKALKGIEQLVHKINNIIINNSNDIKIFNAKQLQKINHLEISELFPPNMQCLLFRLYKDDKLMLNNFILLLNFSFTQLQKRLKLNILEDFSECLLQIEASYKDIKAAFNIIQTYLVDVTQMISEIQDILCQKITQIHDDDVLPMMNNIVIMSSPLIKIDTNCSDEGNNLQKRLQLTPVEAPHKSLFLRYKRLKQDYASHGSKLRGNLLVSRINFEDTMANINHELPSLHVNMMLSKKNILSSKQAEKYSRLFLTRVKKNNITAAAANSSIASVPCSSKANSTVLTNTIEEMHDISEFSLNTSTKSLCNINAEFATPEKLTAKQDKSENMLEMEVIANDFLNKANVLDICETIETGIKNNDNNINKTKQNRHYIGDLVARYKKVVERRNRTSSPKISYVEYDNKEL</sequence>
<evidence type="ECO:0000256" key="1">
    <source>
        <dbReference type="SAM" id="SignalP"/>
    </source>
</evidence>
<keyword evidence="4" id="KW-1185">Reference proteome</keyword>
<dbReference type="Pfam" id="PF14661">
    <property type="entry name" value="HAUS6_N"/>
    <property type="match status" value="1"/>
</dbReference>
<gene>
    <name evidence="3" type="ORF">WN51_02222</name>
</gene>
<dbReference type="PANTHER" id="PTHR16151:SF2">
    <property type="entry name" value="HAUS AUGMIN-LIKE COMPLEX SUBUNIT 6"/>
    <property type="match status" value="1"/>
</dbReference>
<organism evidence="3 4">
    <name type="scientific">Melipona quadrifasciata</name>
    <dbReference type="NCBI Taxonomy" id="166423"/>
    <lineage>
        <taxon>Eukaryota</taxon>
        <taxon>Metazoa</taxon>
        <taxon>Ecdysozoa</taxon>
        <taxon>Arthropoda</taxon>
        <taxon>Hexapoda</taxon>
        <taxon>Insecta</taxon>
        <taxon>Pterygota</taxon>
        <taxon>Neoptera</taxon>
        <taxon>Endopterygota</taxon>
        <taxon>Hymenoptera</taxon>
        <taxon>Apocrita</taxon>
        <taxon>Aculeata</taxon>
        <taxon>Apoidea</taxon>
        <taxon>Anthophila</taxon>
        <taxon>Apidae</taxon>
        <taxon>Melipona</taxon>
    </lineage>
</organism>
<evidence type="ECO:0000313" key="4">
    <source>
        <dbReference type="Proteomes" id="UP000053105"/>
    </source>
</evidence>
<feature type="domain" description="HAUS augmin-like complex subunit 6 N-terminal" evidence="2">
    <location>
        <begin position="235"/>
        <end position="357"/>
    </location>
</feature>
<feature type="chain" id="PRO_5005844808" evidence="1">
    <location>
        <begin position="27"/>
        <end position="757"/>
    </location>
</feature>
<dbReference type="STRING" id="166423.A0A0N0BDW8"/>
<proteinExistence type="predicted"/>
<dbReference type="InterPro" id="IPR026797">
    <property type="entry name" value="HAUS_6"/>
</dbReference>
<dbReference type="Proteomes" id="UP000053105">
    <property type="component" value="Unassembled WGS sequence"/>
</dbReference>
<dbReference type="GO" id="GO:1990498">
    <property type="term" value="C:mitotic spindle microtubule"/>
    <property type="evidence" value="ECO:0007669"/>
    <property type="project" value="TreeGrafter"/>
</dbReference>
<name>A0A0N0BDW8_9HYME</name>
<protein>
    <submittedName>
        <fullName evidence="3">HAUS augmin-like complex subunit 6</fullName>
    </submittedName>
</protein>
<evidence type="ECO:0000259" key="2">
    <source>
        <dbReference type="Pfam" id="PF14661"/>
    </source>
</evidence>
<reference evidence="3 4" key="1">
    <citation type="submission" date="2015-07" db="EMBL/GenBank/DDBJ databases">
        <title>The genome of Melipona quadrifasciata.</title>
        <authorList>
            <person name="Pan H."/>
            <person name="Kapheim K."/>
        </authorList>
    </citation>
    <scope>NUCLEOTIDE SEQUENCE [LARGE SCALE GENOMIC DNA]</scope>
    <source>
        <strain evidence="3">0111107301</strain>
        <tissue evidence="3">Whole body</tissue>
    </source>
</reference>
<dbReference type="InterPro" id="IPR028163">
    <property type="entry name" value="HAUS_6_N"/>
</dbReference>
<dbReference type="PANTHER" id="PTHR16151">
    <property type="entry name" value="HAUS AUGMIN-LIKE COMPLEX SUBUNIT 6"/>
    <property type="match status" value="1"/>
</dbReference>
<evidence type="ECO:0000313" key="3">
    <source>
        <dbReference type="EMBL" id="KOX70798.1"/>
    </source>
</evidence>
<dbReference type="GO" id="GO:0070652">
    <property type="term" value="C:HAUS complex"/>
    <property type="evidence" value="ECO:0007669"/>
    <property type="project" value="InterPro"/>
</dbReference>
<dbReference type="EMBL" id="KQ435851">
    <property type="protein sequence ID" value="KOX70798.1"/>
    <property type="molecule type" value="Genomic_DNA"/>
</dbReference>
<keyword evidence="1" id="KW-0732">Signal</keyword>
<dbReference type="GO" id="GO:0051225">
    <property type="term" value="P:spindle assembly"/>
    <property type="evidence" value="ECO:0007669"/>
    <property type="project" value="InterPro"/>
</dbReference>
<dbReference type="AlphaFoldDB" id="A0A0N0BDW8"/>
<dbReference type="OrthoDB" id="5575722at2759"/>
<accession>A0A0N0BDW8</accession>
<feature type="signal peptide" evidence="1">
    <location>
        <begin position="1"/>
        <end position="26"/>
    </location>
</feature>
<dbReference type="GO" id="GO:0008017">
    <property type="term" value="F:microtubule binding"/>
    <property type="evidence" value="ECO:0007669"/>
    <property type="project" value="TreeGrafter"/>
</dbReference>